<accession>A0A0A7GJW9</accession>
<dbReference type="eggNOG" id="arCOG00751">
    <property type="taxonomic scope" value="Archaea"/>
</dbReference>
<dbReference type="HOGENOM" id="CLU_036879_1_0_2"/>
<dbReference type="PANTHER" id="PTHR30465">
    <property type="entry name" value="INNER MEMBRANE ABC TRANSPORTER"/>
    <property type="match status" value="1"/>
</dbReference>
<protein>
    <submittedName>
        <fullName evidence="9">Oligopeptide ABC transporter, permease protein OppB</fullName>
    </submittedName>
</protein>
<evidence type="ECO:0000256" key="7">
    <source>
        <dbReference type="RuleBase" id="RU363032"/>
    </source>
</evidence>
<dbReference type="RefSeq" id="WP_048093356.1">
    <property type="nucleotide sequence ID" value="NZ_CP009552.1"/>
</dbReference>
<comment type="subcellular location">
    <subcellularLocation>
        <location evidence="1 7">Cell membrane</location>
        <topology evidence="1 7">Multi-pass membrane protein</topology>
    </subcellularLocation>
</comment>
<evidence type="ECO:0000256" key="1">
    <source>
        <dbReference type="ARBA" id="ARBA00004651"/>
    </source>
</evidence>
<feature type="transmembrane region" description="Helical" evidence="7">
    <location>
        <begin position="313"/>
        <end position="339"/>
    </location>
</feature>
<evidence type="ECO:0000256" key="2">
    <source>
        <dbReference type="ARBA" id="ARBA00022448"/>
    </source>
</evidence>
<dbReference type="GO" id="GO:0005886">
    <property type="term" value="C:plasma membrane"/>
    <property type="evidence" value="ECO:0007669"/>
    <property type="project" value="UniProtKB-SubCell"/>
</dbReference>
<dbReference type="PANTHER" id="PTHR30465:SF45">
    <property type="entry name" value="BINDING-PROTEIN-DEPENDENT TRANSPORT SYSTEMS INNER MEMBRANE COMPONENT"/>
    <property type="match status" value="1"/>
</dbReference>
<keyword evidence="3" id="KW-1003">Cell membrane</keyword>
<dbReference type="Gene3D" id="1.10.3720.10">
    <property type="entry name" value="MetI-like"/>
    <property type="match status" value="1"/>
</dbReference>
<proteinExistence type="inferred from homology"/>
<gene>
    <name evidence="9" type="ORF">GACE_2205</name>
</gene>
<dbReference type="SUPFAM" id="SSF161098">
    <property type="entry name" value="MetI-like"/>
    <property type="match status" value="1"/>
</dbReference>
<evidence type="ECO:0000313" key="10">
    <source>
        <dbReference type="Proteomes" id="UP000030624"/>
    </source>
</evidence>
<feature type="domain" description="ABC transmembrane type-1" evidence="8">
    <location>
        <begin position="123"/>
        <end position="336"/>
    </location>
</feature>
<dbReference type="CDD" id="cd06261">
    <property type="entry name" value="TM_PBP2"/>
    <property type="match status" value="1"/>
</dbReference>
<keyword evidence="5 7" id="KW-1133">Transmembrane helix</keyword>
<feature type="transmembrane region" description="Helical" evidence="7">
    <location>
        <begin position="209"/>
        <end position="230"/>
    </location>
</feature>
<name>A0A0A7GJW9_GEOAI</name>
<feature type="transmembrane region" description="Helical" evidence="7">
    <location>
        <begin position="271"/>
        <end position="293"/>
    </location>
</feature>
<dbReference type="KEGG" id="gac:GACE_2205"/>
<evidence type="ECO:0000256" key="5">
    <source>
        <dbReference type="ARBA" id="ARBA00022989"/>
    </source>
</evidence>
<dbReference type="InterPro" id="IPR000515">
    <property type="entry name" value="MetI-like"/>
</dbReference>
<evidence type="ECO:0000256" key="6">
    <source>
        <dbReference type="ARBA" id="ARBA00023136"/>
    </source>
</evidence>
<dbReference type="STRING" id="565033.GACE_2205"/>
<keyword evidence="4 7" id="KW-0812">Transmembrane</keyword>
<keyword evidence="6 7" id="KW-0472">Membrane</keyword>
<reference evidence="9 10" key="1">
    <citation type="journal article" date="2015" name="Appl. Environ. Microbiol.">
        <title>The Geoglobus acetivorans genome: Fe(III) reduction, acetate utilization, autotrophic growth, and degradation of aromatic compounds in a hyperthermophilic archaeon.</title>
        <authorList>
            <person name="Mardanov A.V."/>
            <person name="Slododkina G.B."/>
            <person name="Slobodkin A.I."/>
            <person name="Beletsky A.V."/>
            <person name="Gavrilov S.N."/>
            <person name="Kublanov I.V."/>
            <person name="Bonch-Osmolovskaya E.A."/>
            <person name="Skryabin K.G."/>
            <person name="Ravin N.V."/>
        </authorList>
    </citation>
    <scope>NUCLEOTIDE SEQUENCE [LARGE SCALE GENOMIC DNA]</scope>
    <source>
        <strain evidence="9 10">SBH6</strain>
    </source>
</reference>
<dbReference type="GO" id="GO:0055085">
    <property type="term" value="P:transmembrane transport"/>
    <property type="evidence" value="ECO:0007669"/>
    <property type="project" value="InterPro"/>
</dbReference>
<organism evidence="9 10">
    <name type="scientific">Geoglobus acetivorans</name>
    <dbReference type="NCBI Taxonomy" id="565033"/>
    <lineage>
        <taxon>Archaea</taxon>
        <taxon>Methanobacteriati</taxon>
        <taxon>Methanobacteriota</taxon>
        <taxon>Archaeoglobi</taxon>
        <taxon>Archaeoglobales</taxon>
        <taxon>Archaeoglobaceae</taxon>
        <taxon>Geoglobus</taxon>
    </lineage>
</organism>
<dbReference type="Proteomes" id="UP000030624">
    <property type="component" value="Chromosome"/>
</dbReference>
<comment type="similarity">
    <text evidence="7">Belongs to the binding-protein-dependent transport system permease family.</text>
</comment>
<evidence type="ECO:0000259" key="8">
    <source>
        <dbReference type="PROSITE" id="PS50928"/>
    </source>
</evidence>
<dbReference type="GeneID" id="24798768"/>
<dbReference type="InterPro" id="IPR035906">
    <property type="entry name" value="MetI-like_sf"/>
</dbReference>
<dbReference type="EMBL" id="CP009552">
    <property type="protein sequence ID" value="AIY91226.1"/>
    <property type="molecule type" value="Genomic_DNA"/>
</dbReference>
<evidence type="ECO:0000313" key="9">
    <source>
        <dbReference type="EMBL" id="AIY91226.1"/>
    </source>
</evidence>
<dbReference type="PROSITE" id="PS50928">
    <property type="entry name" value="ABC_TM1"/>
    <property type="match status" value="1"/>
</dbReference>
<feature type="transmembrane region" description="Helical" evidence="7">
    <location>
        <begin position="127"/>
        <end position="147"/>
    </location>
</feature>
<feature type="transmembrane region" description="Helical" evidence="7">
    <location>
        <begin position="159"/>
        <end position="189"/>
    </location>
</feature>
<keyword evidence="2 7" id="KW-0813">Transport</keyword>
<feature type="transmembrane region" description="Helical" evidence="7">
    <location>
        <begin position="12"/>
        <end position="30"/>
    </location>
</feature>
<sequence length="347" mass="38853">MSFARYLGIRIFNALLVLIFVTFVVSILFVKVAEDDAKTRIAEVINNEARNPAILRLKASDPEAFEKWKSNREEQLRREFELDKPFWERVISKTKNTLLLKFGNARSPVFGEIKVSKIIEKAIPRTVLLFTTAQIIITFIGLLLGIKAAQKAGKFVDKLLSVLAMLTASLPMWWVGMVFILAFSFQLGIFPASSLPNPNLEGFAYYKDLLWRMVLPLITVVFVSFGGWAYTTRNIMISTMHEDFITVARAKGVPENRVIYGHALKAASPPIVTNVIIGLLGSLGGAIITEAVFNWPGMGRLYWVALQQSEVNLLMGVTYVTVALFLASMIIADVIYGYLDPRVRVGR</sequence>
<evidence type="ECO:0000256" key="3">
    <source>
        <dbReference type="ARBA" id="ARBA00022475"/>
    </source>
</evidence>
<dbReference type="AlphaFoldDB" id="A0A0A7GJW9"/>
<evidence type="ECO:0000256" key="4">
    <source>
        <dbReference type="ARBA" id="ARBA00022692"/>
    </source>
</evidence>
<dbReference type="Pfam" id="PF00528">
    <property type="entry name" value="BPD_transp_1"/>
    <property type="match status" value="1"/>
</dbReference>